<dbReference type="InterPro" id="IPR009057">
    <property type="entry name" value="Homeodomain-like_sf"/>
</dbReference>
<dbReference type="Proteomes" id="UP000184079">
    <property type="component" value="Unassembled WGS sequence"/>
</dbReference>
<evidence type="ECO:0000256" key="2">
    <source>
        <dbReference type="ARBA" id="ARBA00023125"/>
    </source>
</evidence>
<dbReference type="RefSeq" id="WP_073011688.1">
    <property type="nucleotide sequence ID" value="NZ_FQXD01000015.1"/>
</dbReference>
<feature type="domain" description="HTH tetR-type" evidence="4">
    <location>
        <begin position="5"/>
        <end position="65"/>
    </location>
</feature>
<organism evidence="5 6">
    <name type="scientific">Virgibacillus chiguensis</name>
    <dbReference type="NCBI Taxonomy" id="411959"/>
    <lineage>
        <taxon>Bacteria</taxon>
        <taxon>Bacillati</taxon>
        <taxon>Bacillota</taxon>
        <taxon>Bacilli</taxon>
        <taxon>Bacillales</taxon>
        <taxon>Bacillaceae</taxon>
        <taxon>Virgibacillus</taxon>
    </lineage>
</organism>
<evidence type="ECO:0000313" key="5">
    <source>
        <dbReference type="EMBL" id="SHH84740.1"/>
    </source>
</evidence>
<dbReference type="InterPro" id="IPR050624">
    <property type="entry name" value="HTH-type_Tx_Regulator"/>
</dbReference>
<dbReference type="PROSITE" id="PS50977">
    <property type="entry name" value="HTH_TETR_2"/>
    <property type="match status" value="1"/>
</dbReference>
<reference evidence="6" key="1">
    <citation type="submission" date="2016-11" db="EMBL/GenBank/DDBJ databases">
        <authorList>
            <person name="Varghese N."/>
            <person name="Submissions S."/>
        </authorList>
    </citation>
    <scope>NUCLEOTIDE SEQUENCE [LARGE SCALE GENOMIC DNA]</scope>
    <source>
        <strain evidence="6">CGMCC 1.6496</strain>
    </source>
</reference>
<accession>A0A1M5WBB3</accession>
<evidence type="ECO:0000259" key="4">
    <source>
        <dbReference type="PROSITE" id="PS50977"/>
    </source>
</evidence>
<evidence type="ECO:0000256" key="3">
    <source>
        <dbReference type="PROSITE-ProRule" id="PRU00335"/>
    </source>
</evidence>
<evidence type="ECO:0000313" key="6">
    <source>
        <dbReference type="Proteomes" id="UP000184079"/>
    </source>
</evidence>
<proteinExistence type="predicted"/>
<keyword evidence="2 3" id="KW-0238">DNA-binding</keyword>
<dbReference type="EMBL" id="FQXD01000015">
    <property type="protein sequence ID" value="SHH84740.1"/>
    <property type="molecule type" value="Genomic_DNA"/>
</dbReference>
<dbReference type="InterPro" id="IPR001647">
    <property type="entry name" value="HTH_TetR"/>
</dbReference>
<keyword evidence="6" id="KW-1185">Reference proteome</keyword>
<dbReference type="AlphaFoldDB" id="A0A1M5WBB3"/>
<dbReference type="OrthoDB" id="509229at2"/>
<feature type="DNA-binding region" description="H-T-H motif" evidence="3">
    <location>
        <begin position="28"/>
        <end position="47"/>
    </location>
</feature>
<dbReference type="Pfam" id="PF00440">
    <property type="entry name" value="TetR_N"/>
    <property type="match status" value="1"/>
</dbReference>
<dbReference type="SUPFAM" id="SSF46689">
    <property type="entry name" value="Homeodomain-like"/>
    <property type="match status" value="1"/>
</dbReference>
<dbReference type="GO" id="GO:0003677">
    <property type="term" value="F:DNA binding"/>
    <property type="evidence" value="ECO:0007669"/>
    <property type="project" value="UniProtKB-UniRule"/>
</dbReference>
<dbReference type="PANTHER" id="PTHR43479">
    <property type="entry name" value="ACREF/ENVCD OPERON REPRESSOR-RELATED"/>
    <property type="match status" value="1"/>
</dbReference>
<protein>
    <submittedName>
        <fullName evidence="5">DNA-binding transcriptional regulator, AcrR family</fullName>
    </submittedName>
</protein>
<sequence>MSKGEQTKKKILENGLILFSTKGYEQTSLKDIASEVSIKAPAIYAHFANKKVLFESIFEKVITDYIEHLTDRISTIQKSSTKEQLYELLVGTNIFFYENKHIGLFMKKYSLSPPESINPITQKKMQTLTNNIEVILCSFLEETPDRQFIETNKIIDSFFSLLDGSFFYLENFSGQDFYIRMNNIWEVFWKGIQK</sequence>
<gene>
    <name evidence="5" type="ORF">SAMN05421807_11599</name>
</gene>
<name>A0A1M5WBB3_9BACI</name>
<dbReference type="PANTHER" id="PTHR43479:SF11">
    <property type="entry name" value="ACREF_ENVCD OPERON REPRESSOR-RELATED"/>
    <property type="match status" value="1"/>
</dbReference>
<dbReference type="Gene3D" id="1.10.357.10">
    <property type="entry name" value="Tetracycline Repressor, domain 2"/>
    <property type="match status" value="1"/>
</dbReference>
<dbReference type="PRINTS" id="PR00455">
    <property type="entry name" value="HTHTETR"/>
</dbReference>
<keyword evidence="1" id="KW-0678">Repressor</keyword>
<dbReference type="Gene3D" id="1.10.10.60">
    <property type="entry name" value="Homeodomain-like"/>
    <property type="match status" value="1"/>
</dbReference>
<evidence type="ECO:0000256" key="1">
    <source>
        <dbReference type="ARBA" id="ARBA00022491"/>
    </source>
</evidence>